<feature type="region of interest" description="Disordered" evidence="1">
    <location>
        <begin position="204"/>
        <end position="273"/>
    </location>
</feature>
<evidence type="ECO:0000313" key="3">
    <source>
        <dbReference type="EMBL" id="KAK9842356.1"/>
    </source>
</evidence>
<name>A0AAW1S8C4_9CHLO</name>
<dbReference type="Pfam" id="PF10213">
    <property type="entry name" value="MRP-S28"/>
    <property type="match status" value="1"/>
</dbReference>
<evidence type="ECO:0000313" key="4">
    <source>
        <dbReference type="Proteomes" id="UP001445335"/>
    </source>
</evidence>
<feature type="compositionally biased region" description="Acidic residues" evidence="1">
    <location>
        <begin position="237"/>
        <end position="257"/>
    </location>
</feature>
<dbReference type="AlphaFoldDB" id="A0AAW1S8C4"/>
<feature type="compositionally biased region" description="Acidic residues" evidence="1">
    <location>
        <begin position="207"/>
        <end position="230"/>
    </location>
</feature>
<reference evidence="3 4" key="1">
    <citation type="journal article" date="2024" name="Nat. Commun.">
        <title>Phylogenomics reveals the evolutionary origins of lichenization in chlorophyte algae.</title>
        <authorList>
            <person name="Puginier C."/>
            <person name="Libourel C."/>
            <person name="Otte J."/>
            <person name="Skaloud P."/>
            <person name="Haon M."/>
            <person name="Grisel S."/>
            <person name="Petersen M."/>
            <person name="Berrin J.G."/>
            <person name="Delaux P.M."/>
            <person name="Dal Grande F."/>
            <person name="Keller J."/>
        </authorList>
    </citation>
    <scope>NUCLEOTIDE SEQUENCE [LARGE SCALE GENOMIC DNA]</scope>
    <source>
        <strain evidence="3 4">SAG 245.80</strain>
    </source>
</reference>
<dbReference type="GO" id="GO:0003735">
    <property type="term" value="F:structural constituent of ribosome"/>
    <property type="evidence" value="ECO:0007669"/>
    <property type="project" value="InterPro"/>
</dbReference>
<organism evidence="3 4">
    <name type="scientific">Elliptochloris bilobata</name>
    <dbReference type="NCBI Taxonomy" id="381761"/>
    <lineage>
        <taxon>Eukaryota</taxon>
        <taxon>Viridiplantae</taxon>
        <taxon>Chlorophyta</taxon>
        <taxon>core chlorophytes</taxon>
        <taxon>Trebouxiophyceae</taxon>
        <taxon>Trebouxiophyceae incertae sedis</taxon>
        <taxon>Elliptochloris clade</taxon>
        <taxon>Elliptochloris</taxon>
    </lineage>
</organism>
<dbReference type="GO" id="GO:0032543">
    <property type="term" value="P:mitochondrial translation"/>
    <property type="evidence" value="ECO:0007669"/>
    <property type="project" value="InterPro"/>
</dbReference>
<accession>A0AAW1S8C4</accession>
<protein>
    <recommendedName>
        <fullName evidence="2">Small ribosomal subunit protein mS35 mitochondrial conserved domain-containing protein</fullName>
    </recommendedName>
</protein>
<dbReference type="Proteomes" id="UP001445335">
    <property type="component" value="Unassembled WGS sequence"/>
</dbReference>
<dbReference type="InterPro" id="IPR019349">
    <property type="entry name" value="Ribosomal_mS35_mit"/>
</dbReference>
<gene>
    <name evidence="3" type="ORF">WJX81_008251</name>
</gene>
<proteinExistence type="predicted"/>
<sequence length="273" mass="30491">MGHQEQIEALQGTWVGNTRALEELNALSLDIPENMPVYDLQTDFPWAFAPAKPGTDMLQRVLEERPDMADMLEVIPPQPPRPDALPILHWETHMVLAAGPDGWVHPASRKAKLWVNLQDLQAETYLTDAALQHIALVCGPRYNHRSGCITLTTERHAHREDNRRELLRWLHLLIAEGHRAYPADPRPDLGLVWGADGRRIHVKPEIDPDDEAWDSDEDCDSEAADDEYDGEAAKEDEYGDGDGSDASEDGALSDDGEGFSKHVERAEALSEEG</sequence>
<feature type="domain" description="Small ribosomal subunit protein mS35 mitochondrial conserved" evidence="2">
    <location>
        <begin position="104"/>
        <end position="179"/>
    </location>
</feature>
<keyword evidence="4" id="KW-1185">Reference proteome</keyword>
<dbReference type="GO" id="GO:0005763">
    <property type="term" value="C:mitochondrial small ribosomal subunit"/>
    <property type="evidence" value="ECO:0007669"/>
    <property type="project" value="TreeGrafter"/>
</dbReference>
<dbReference type="EMBL" id="JALJOU010000008">
    <property type="protein sequence ID" value="KAK9842356.1"/>
    <property type="molecule type" value="Genomic_DNA"/>
</dbReference>
<feature type="compositionally biased region" description="Basic and acidic residues" evidence="1">
    <location>
        <begin position="258"/>
        <end position="273"/>
    </location>
</feature>
<evidence type="ECO:0000259" key="2">
    <source>
        <dbReference type="Pfam" id="PF10213"/>
    </source>
</evidence>
<dbReference type="InterPro" id="IPR039848">
    <property type="entry name" value="Ribosomal_mS35_mt"/>
</dbReference>
<dbReference type="PANTHER" id="PTHR13490:SF0">
    <property type="entry name" value="SMALL RIBOSOMAL SUBUNIT PROTEIN MS35"/>
    <property type="match status" value="1"/>
</dbReference>
<evidence type="ECO:0000256" key="1">
    <source>
        <dbReference type="SAM" id="MobiDB-lite"/>
    </source>
</evidence>
<comment type="caution">
    <text evidence="3">The sequence shown here is derived from an EMBL/GenBank/DDBJ whole genome shotgun (WGS) entry which is preliminary data.</text>
</comment>
<dbReference type="PANTHER" id="PTHR13490">
    <property type="entry name" value="MITOCHONDRIAL 28S RIBOSOMAL PROTEIN S28"/>
    <property type="match status" value="1"/>
</dbReference>